<accession>A0ABQ9IQB7</accession>
<keyword evidence="2" id="KW-1185">Reference proteome</keyword>
<organism evidence="1 2">
    <name type="scientific">Molorchus minor</name>
    <dbReference type="NCBI Taxonomy" id="1323400"/>
    <lineage>
        <taxon>Eukaryota</taxon>
        <taxon>Metazoa</taxon>
        <taxon>Ecdysozoa</taxon>
        <taxon>Arthropoda</taxon>
        <taxon>Hexapoda</taxon>
        <taxon>Insecta</taxon>
        <taxon>Pterygota</taxon>
        <taxon>Neoptera</taxon>
        <taxon>Endopterygota</taxon>
        <taxon>Coleoptera</taxon>
        <taxon>Polyphaga</taxon>
        <taxon>Cucujiformia</taxon>
        <taxon>Chrysomeloidea</taxon>
        <taxon>Cerambycidae</taxon>
        <taxon>Lamiinae</taxon>
        <taxon>Monochamini</taxon>
        <taxon>Molorchus</taxon>
    </lineage>
</organism>
<reference evidence="1" key="1">
    <citation type="journal article" date="2023" name="Insect Mol. Biol.">
        <title>Genome sequencing provides insights into the evolution of gene families encoding plant cell wall-degrading enzymes in longhorned beetles.</title>
        <authorList>
            <person name="Shin N.R."/>
            <person name="Okamura Y."/>
            <person name="Kirsch R."/>
            <person name="Pauchet Y."/>
        </authorList>
    </citation>
    <scope>NUCLEOTIDE SEQUENCE</scope>
    <source>
        <strain evidence="1">MMC_N1</strain>
    </source>
</reference>
<comment type="caution">
    <text evidence="1">The sequence shown here is derived from an EMBL/GenBank/DDBJ whole genome shotgun (WGS) entry which is preliminary data.</text>
</comment>
<evidence type="ECO:0000313" key="2">
    <source>
        <dbReference type="Proteomes" id="UP001162164"/>
    </source>
</evidence>
<name>A0ABQ9IQB7_9CUCU</name>
<protein>
    <submittedName>
        <fullName evidence="1">Uncharacterized protein</fullName>
    </submittedName>
</protein>
<dbReference type="Proteomes" id="UP001162164">
    <property type="component" value="Unassembled WGS sequence"/>
</dbReference>
<proteinExistence type="predicted"/>
<gene>
    <name evidence="1" type="ORF">NQ317_000559</name>
</gene>
<dbReference type="EMBL" id="JAPWTJ010003848">
    <property type="protein sequence ID" value="KAJ8951252.1"/>
    <property type="molecule type" value="Genomic_DNA"/>
</dbReference>
<evidence type="ECO:0000313" key="1">
    <source>
        <dbReference type="EMBL" id="KAJ8951252.1"/>
    </source>
</evidence>
<sequence length="83" mass="9710">MGKRLRWTTPEREVLSHNVKRHSNEGTNPSIEECSLLIEQNSHILNHRNAHSILIFEGTYCCNNMLPRMLETETVIYTIMEDL</sequence>